<sequence>MDVEEKGPADRQPTVGSPLSRSSPSSALPHGLHAPVSSACLFAPGRRLFTDGWPGVVQFTEEEVNGLSAWTQYTTSEEEEEEAAATADDVQQMSSRSEV</sequence>
<evidence type="ECO:0000313" key="3">
    <source>
        <dbReference type="Proteomes" id="UP000693946"/>
    </source>
</evidence>
<feature type="compositionally biased region" description="Polar residues" evidence="1">
    <location>
        <begin position="89"/>
        <end position="99"/>
    </location>
</feature>
<dbReference type="AlphaFoldDB" id="A0AAV6R615"/>
<feature type="region of interest" description="Disordered" evidence="1">
    <location>
        <begin position="73"/>
        <end position="99"/>
    </location>
</feature>
<name>A0AAV6R615_SOLSE</name>
<reference evidence="2 3" key="1">
    <citation type="journal article" date="2021" name="Sci. Rep.">
        <title>Chromosome anchoring in Senegalese sole (Solea senegalensis) reveals sex-associated markers and genome rearrangements in flatfish.</title>
        <authorList>
            <person name="Guerrero-Cozar I."/>
            <person name="Gomez-Garrido J."/>
            <person name="Berbel C."/>
            <person name="Martinez-Blanch J.F."/>
            <person name="Alioto T."/>
            <person name="Claros M.G."/>
            <person name="Gagnaire P.A."/>
            <person name="Manchado M."/>
        </authorList>
    </citation>
    <scope>NUCLEOTIDE SEQUENCE [LARGE SCALE GENOMIC DNA]</scope>
    <source>
        <strain evidence="2">Sse05_10M</strain>
    </source>
</reference>
<protein>
    <submittedName>
        <fullName evidence="2">Uncharacterized protein</fullName>
    </submittedName>
</protein>
<gene>
    <name evidence="2" type="ORF">JOB18_029979</name>
</gene>
<feature type="compositionally biased region" description="Low complexity" evidence="1">
    <location>
        <begin position="17"/>
        <end position="29"/>
    </location>
</feature>
<proteinExistence type="predicted"/>
<keyword evidence="3" id="KW-1185">Reference proteome</keyword>
<comment type="caution">
    <text evidence="2">The sequence shown here is derived from an EMBL/GenBank/DDBJ whole genome shotgun (WGS) entry which is preliminary data.</text>
</comment>
<evidence type="ECO:0000256" key="1">
    <source>
        <dbReference type="SAM" id="MobiDB-lite"/>
    </source>
</evidence>
<accession>A0AAV6R615</accession>
<feature type="region of interest" description="Disordered" evidence="1">
    <location>
        <begin position="1"/>
        <end position="33"/>
    </location>
</feature>
<evidence type="ECO:0000313" key="2">
    <source>
        <dbReference type="EMBL" id="KAG7500796.1"/>
    </source>
</evidence>
<dbReference type="EMBL" id="JAGKHQ010000013">
    <property type="protein sequence ID" value="KAG7500796.1"/>
    <property type="molecule type" value="Genomic_DNA"/>
</dbReference>
<dbReference type="Proteomes" id="UP000693946">
    <property type="component" value="Linkage Group LG20"/>
</dbReference>
<organism evidence="2 3">
    <name type="scientific">Solea senegalensis</name>
    <name type="common">Senegalese sole</name>
    <dbReference type="NCBI Taxonomy" id="28829"/>
    <lineage>
        <taxon>Eukaryota</taxon>
        <taxon>Metazoa</taxon>
        <taxon>Chordata</taxon>
        <taxon>Craniata</taxon>
        <taxon>Vertebrata</taxon>
        <taxon>Euteleostomi</taxon>
        <taxon>Actinopterygii</taxon>
        <taxon>Neopterygii</taxon>
        <taxon>Teleostei</taxon>
        <taxon>Neoteleostei</taxon>
        <taxon>Acanthomorphata</taxon>
        <taxon>Carangaria</taxon>
        <taxon>Pleuronectiformes</taxon>
        <taxon>Pleuronectoidei</taxon>
        <taxon>Soleidae</taxon>
        <taxon>Solea</taxon>
    </lineage>
</organism>